<feature type="domain" description="Transglycosylase SLT" evidence="3">
    <location>
        <begin position="88"/>
        <end position="177"/>
    </location>
</feature>
<dbReference type="Pfam" id="PF01464">
    <property type="entry name" value="SLT"/>
    <property type="match status" value="1"/>
</dbReference>
<evidence type="ECO:0000256" key="1">
    <source>
        <dbReference type="ARBA" id="ARBA00007734"/>
    </source>
</evidence>
<evidence type="ECO:0000313" key="5">
    <source>
        <dbReference type="Proteomes" id="UP000661077"/>
    </source>
</evidence>
<dbReference type="Proteomes" id="UP000661077">
    <property type="component" value="Unassembled WGS sequence"/>
</dbReference>
<comment type="similarity">
    <text evidence="1">Belongs to the transglycosylase Slt family.</text>
</comment>
<evidence type="ECO:0000313" key="4">
    <source>
        <dbReference type="EMBL" id="MBM0108726.1"/>
    </source>
</evidence>
<feature type="chain" id="PRO_5045991606" evidence="2">
    <location>
        <begin position="22"/>
        <end position="195"/>
    </location>
</feature>
<dbReference type="SUPFAM" id="SSF53955">
    <property type="entry name" value="Lysozyme-like"/>
    <property type="match status" value="1"/>
</dbReference>
<dbReference type="InterPro" id="IPR023346">
    <property type="entry name" value="Lysozyme-like_dom_sf"/>
</dbReference>
<comment type="caution">
    <text evidence="4">The sequence shown here is derived from an EMBL/GenBank/DDBJ whole genome shotgun (WGS) entry which is preliminary data.</text>
</comment>
<proteinExistence type="inferred from homology"/>
<sequence length="195" mass="22361">MDRRIAIALRCLFLVALASLAAPPPALADRQQDPALGRFLQKTLKEAPCFEDEFEQKVWLATMEPKLLKLVKDEQERAEILHHVFCEARRLQLPPGLVMAVIDVESRFDRWAVSSAGAVGLMQVMPFWPNQLGMTNSELVRIPQNVRMGCTILKFYLDREKGDYTKALARYNGSVGRRNYADLVLTRLANRWQYR</sequence>
<protein>
    <submittedName>
        <fullName evidence="4">Transglycosylase SLT domain-containing protein</fullName>
    </submittedName>
</protein>
<organism evidence="4 5">
    <name type="scientific">Steroidobacter gossypii</name>
    <dbReference type="NCBI Taxonomy" id="2805490"/>
    <lineage>
        <taxon>Bacteria</taxon>
        <taxon>Pseudomonadati</taxon>
        <taxon>Pseudomonadota</taxon>
        <taxon>Gammaproteobacteria</taxon>
        <taxon>Steroidobacterales</taxon>
        <taxon>Steroidobacteraceae</taxon>
        <taxon>Steroidobacter</taxon>
    </lineage>
</organism>
<dbReference type="InterPro" id="IPR008258">
    <property type="entry name" value="Transglycosylase_SLT_dom_1"/>
</dbReference>
<dbReference type="Gene3D" id="1.10.530.10">
    <property type="match status" value="1"/>
</dbReference>
<reference evidence="4 5" key="1">
    <citation type="journal article" date="2021" name="Int. J. Syst. Evol. Microbiol.">
        <title>Steroidobacter gossypii sp. nov., isolated from soil of cotton cropping field.</title>
        <authorList>
            <person name="Huang R."/>
            <person name="Yang S."/>
            <person name="Zhen C."/>
            <person name="Liu W."/>
        </authorList>
    </citation>
    <scope>NUCLEOTIDE SEQUENCE [LARGE SCALE GENOMIC DNA]</scope>
    <source>
        <strain evidence="4 5">S1-65</strain>
    </source>
</reference>
<dbReference type="RefSeq" id="WP_203170893.1">
    <property type="nucleotide sequence ID" value="NZ_JAEVLS010000009.1"/>
</dbReference>
<dbReference type="PANTHER" id="PTHR37423">
    <property type="entry name" value="SOLUBLE LYTIC MUREIN TRANSGLYCOSYLASE-RELATED"/>
    <property type="match status" value="1"/>
</dbReference>
<dbReference type="PANTHER" id="PTHR37423:SF2">
    <property type="entry name" value="MEMBRANE-BOUND LYTIC MUREIN TRANSGLYCOSYLASE C"/>
    <property type="match status" value="1"/>
</dbReference>
<feature type="signal peptide" evidence="2">
    <location>
        <begin position="1"/>
        <end position="21"/>
    </location>
</feature>
<name>A0ABS1X675_9GAMM</name>
<evidence type="ECO:0000256" key="2">
    <source>
        <dbReference type="SAM" id="SignalP"/>
    </source>
</evidence>
<keyword evidence="5" id="KW-1185">Reference proteome</keyword>
<evidence type="ECO:0000259" key="3">
    <source>
        <dbReference type="Pfam" id="PF01464"/>
    </source>
</evidence>
<dbReference type="EMBL" id="JAEVLS010000009">
    <property type="protein sequence ID" value="MBM0108726.1"/>
    <property type="molecule type" value="Genomic_DNA"/>
</dbReference>
<keyword evidence="2" id="KW-0732">Signal</keyword>
<gene>
    <name evidence="4" type="ORF">JM946_28675</name>
</gene>
<accession>A0ABS1X675</accession>